<protein>
    <submittedName>
        <fullName evidence="2">DUF3570 domain-containing protein</fullName>
    </submittedName>
</protein>
<dbReference type="InterPro" id="IPR021953">
    <property type="entry name" value="DUF3570"/>
</dbReference>
<dbReference type="EMBL" id="CP066167">
    <property type="protein sequence ID" value="QQD17845.1"/>
    <property type="molecule type" value="Genomic_DNA"/>
</dbReference>
<gene>
    <name evidence="2" type="ORF">I6N98_16115</name>
</gene>
<accession>A0A7T4QZT9</accession>
<evidence type="ECO:0000313" key="2">
    <source>
        <dbReference type="EMBL" id="QQD17845.1"/>
    </source>
</evidence>
<keyword evidence="3" id="KW-1185">Reference proteome</keyword>
<dbReference type="Pfam" id="PF12094">
    <property type="entry name" value="DUF3570"/>
    <property type="match status" value="1"/>
</dbReference>
<dbReference type="KEGG" id="snan:I6N98_16115"/>
<feature type="chain" id="PRO_5032389041" evidence="1">
    <location>
        <begin position="35"/>
        <end position="404"/>
    </location>
</feature>
<proteinExistence type="predicted"/>
<dbReference type="SUPFAM" id="SSF56935">
    <property type="entry name" value="Porins"/>
    <property type="match status" value="1"/>
</dbReference>
<evidence type="ECO:0000256" key="1">
    <source>
        <dbReference type="SAM" id="SignalP"/>
    </source>
</evidence>
<evidence type="ECO:0000313" key="3">
    <source>
        <dbReference type="Proteomes" id="UP000596063"/>
    </source>
</evidence>
<dbReference type="Proteomes" id="UP000596063">
    <property type="component" value="Chromosome"/>
</dbReference>
<reference evidence="2 3" key="1">
    <citation type="submission" date="2020-12" db="EMBL/GenBank/DDBJ databases">
        <authorList>
            <person name="Shan Y."/>
        </authorList>
    </citation>
    <scope>NUCLEOTIDE SEQUENCE [LARGE SCALE GENOMIC DNA]</scope>
    <source>
        <strain evidence="3">csc3.9</strain>
    </source>
</reference>
<sequence>MSDKKNPSRARAMHALTSAALAIPGLSAAGGTQAATVLTETVVEYKASAYREADLDSGKLGGGSAERYEIDSHQVSLRTPLGERTEGGVEVMVETMSGASPWFILPGTEGQPVQVMSGATISEDRTDVQASVGHLVTDSVMVSVSGGFSEENDYFAVNGGVEVAVELDDKHLTLTGGLGFSDDELEPTNGRTMADRIISAEKDSTTGFVGLSRVLSPTTVVQGSLSYSEHNGFLSDPYKKFWVVDQSNTLNDARPTKREQFTAQARLRHFLPEIKAALHADYRYYDDDWEITSHTFDFAWYQNLPNDWMLVPSLRYYSQTQAFFYAPYFFSARADGFGSSDYRLSPYGALSVRLRLEKHWDAFGFHAEWEHYEASADYSLDEVDVENPGLVEFDILSLGVDLDF</sequence>
<keyword evidence="1" id="KW-0732">Signal</keyword>
<name>A0A7T4QZT9_9GAMM</name>
<feature type="signal peptide" evidence="1">
    <location>
        <begin position="1"/>
        <end position="34"/>
    </location>
</feature>
<dbReference type="RefSeq" id="WP_198569344.1">
    <property type="nucleotide sequence ID" value="NZ_CP066167.1"/>
</dbReference>
<dbReference type="AlphaFoldDB" id="A0A7T4QZT9"/>
<organism evidence="2 3">
    <name type="scientific">Spongiibacter nanhainus</name>
    <dbReference type="NCBI Taxonomy" id="2794344"/>
    <lineage>
        <taxon>Bacteria</taxon>
        <taxon>Pseudomonadati</taxon>
        <taxon>Pseudomonadota</taxon>
        <taxon>Gammaproteobacteria</taxon>
        <taxon>Cellvibrionales</taxon>
        <taxon>Spongiibacteraceae</taxon>
        <taxon>Spongiibacter</taxon>
    </lineage>
</organism>